<evidence type="ECO:0000313" key="6">
    <source>
        <dbReference type="Proteomes" id="UP000324133"/>
    </source>
</evidence>
<keyword evidence="2" id="KW-0238">DNA-binding</keyword>
<dbReference type="Proteomes" id="UP000324133">
    <property type="component" value="Unassembled WGS sequence"/>
</dbReference>
<dbReference type="GO" id="GO:0003700">
    <property type="term" value="F:DNA-binding transcription factor activity"/>
    <property type="evidence" value="ECO:0007669"/>
    <property type="project" value="InterPro"/>
</dbReference>
<evidence type="ECO:0000256" key="3">
    <source>
        <dbReference type="ARBA" id="ARBA00023163"/>
    </source>
</evidence>
<comment type="caution">
    <text evidence="5">The sequence shown here is derived from an EMBL/GenBank/DDBJ whole genome shotgun (WGS) entry which is preliminary data.</text>
</comment>
<evidence type="ECO:0000313" key="5">
    <source>
        <dbReference type="EMBL" id="KAA3440023.1"/>
    </source>
</evidence>
<dbReference type="OrthoDB" id="956952at2"/>
<reference evidence="5 6" key="1">
    <citation type="submission" date="2019-07" db="EMBL/GenBank/DDBJ databases">
        <title>Rufibacter sp. nov., isolated from lake sediment.</title>
        <authorList>
            <person name="Qu J.-H."/>
        </authorList>
    </citation>
    <scope>NUCLEOTIDE SEQUENCE [LARGE SCALE GENOMIC DNA]</scope>
    <source>
        <strain evidence="5 6">NBS58-1</strain>
    </source>
</reference>
<sequence length="132" mass="15160">MASLQHTSVRQREITEVFLNELDKNLFELINGTTEKMVEINEIADALHIHPRHLTNTVKLVTGKSPCDLFEGKILVAAKQMIVDDKMNISSIANLLTYDPSNFTKFFKRFTGKTPKQFREETLNQKTEHLTI</sequence>
<dbReference type="Gene3D" id="1.10.10.60">
    <property type="entry name" value="Homeodomain-like"/>
    <property type="match status" value="1"/>
</dbReference>
<organism evidence="5 6">
    <name type="scientific">Rufibacter hautae</name>
    <dbReference type="NCBI Taxonomy" id="2595005"/>
    <lineage>
        <taxon>Bacteria</taxon>
        <taxon>Pseudomonadati</taxon>
        <taxon>Bacteroidota</taxon>
        <taxon>Cytophagia</taxon>
        <taxon>Cytophagales</taxon>
        <taxon>Hymenobacteraceae</taxon>
        <taxon>Rufibacter</taxon>
    </lineage>
</organism>
<evidence type="ECO:0000256" key="1">
    <source>
        <dbReference type="ARBA" id="ARBA00023015"/>
    </source>
</evidence>
<protein>
    <submittedName>
        <fullName evidence="5">Helix-turn-helix transcriptional regulator</fullName>
    </submittedName>
</protein>
<dbReference type="PROSITE" id="PS01124">
    <property type="entry name" value="HTH_ARAC_FAMILY_2"/>
    <property type="match status" value="1"/>
</dbReference>
<dbReference type="PANTHER" id="PTHR43280:SF32">
    <property type="entry name" value="TRANSCRIPTIONAL REGULATORY PROTEIN"/>
    <property type="match status" value="1"/>
</dbReference>
<keyword evidence="6" id="KW-1185">Reference proteome</keyword>
<dbReference type="AlphaFoldDB" id="A0A5B6TIC8"/>
<dbReference type="Pfam" id="PF12833">
    <property type="entry name" value="HTH_18"/>
    <property type="match status" value="1"/>
</dbReference>
<dbReference type="GO" id="GO:0043565">
    <property type="term" value="F:sequence-specific DNA binding"/>
    <property type="evidence" value="ECO:0007669"/>
    <property type="project" value="InterPro"/>
</dbReference>
<gene>
    <name evidence="5" type="ORF">FOA19_04970</name>
</gene>
<dbReference type="SMART" id="SM00342">
    <property type="entry name" value="HTH_ARAC"/>
    <property type="match status" value="1"/>
</dbReference>
<keyword evidence="3" id="KW-0804">Transcription</keyword>
<proteinExistence type="predicted"/>
<name>A0A5B6TIC8_9BACT</name>
<dbReference type="SUPFAM" id="SSF46689">
    <property type="entry name" value="Homeodomain-like"/>
    <property type="match status" value="1"/>
</dbReference>
<feature type="domain" description="HTH araC/xylS-type" evidence="4">
    <location>
        <begin position="24"/>
        <end position="121"/>
    </location>
</feature>
<accession>A0A5B6TIC8</accession>
<dbReference type="EMBL" id="VKKY01000001">
    <property type="protein sequence ID" value="KAA3440023.1"/>
    <property type="molecule type" value="Genomic_DNA"/>
</dbReference>
<dbReference type="PANTHER" id="PTHR43280">
    <property type="entry name" value="ARAC-FAMILY TRANSCRIPTIONAL REGULATOR"/>
    <property type="match status" value="1"/>
</dbReference>
<dbReference type="InterPro" id="IPR009057">
    <property type="entry name" value="Homeodomain-like_sf"/>
</dbReference>
<evidence type="ECO:0000256" key="2">
    <source>
        <dbReference type="ARBA" id="ARBA00023125"/>
    </source>
</evidence>
<keyword evidence="1" id="KW-0805">Transcription regulation</keyword>
<dbReference type="RefSeq" id="WP_149089661.1">
    <property type="nucleotide sequence ID" value="NZ_VKKY01000001.1"/>
</dbReference>
<dbReference type="InterPro" id="IPR018060">
    <property type="entry name" value="HTH_AraC"/>
</dbReference>
<evidence type="ECO:0000259" key="4">
    <source>
        <dbReference type="PROSITE" id="PS01124"/>
    </source>
</evidence>